<keyword evidence="3" id="KW-1185">Reference proteome</keyword>
<protein>
    <submittedName>
        <fullName evidence="2">Uncharacterized protein</fullName>
    </submittedName>
</protein>
<dbReference type="EMBL" id="CM000135">
    <property type="protein sequence ID" value="EEC67238.1"/>
    <property type="molecule type" value="Genomic_DNA"/>
</dbReference>
<proteinExistence type="predicted"/>
<evidence type="ECO:0000256" key="1">
    <source>
        <dbReference type="SAM" id="MobiDB-lite"/>
    </source>
</evidence>
<dbReference type="OMA" id="ANHRRQW"/>
<reference evidence="2 3" key="1">
    <citation type="journal article" date="2005" name="PLoS Biol.">
        <title>The genomes of Oryza sativa: a history of duplications.</title>
        <authorList>
            <person name="Yu J."/>
            <person name="Wang J."/>
            <person name="Lin W."/>
            <person name="Li S."/>
            <person name="Li H."/>
            <person name="Zhou J."/>
            <person name="Ni P."/>
            <person name="Dong W."/>
            <person name="Hu S."/>
            <person name="Zeng C."/>
            <person name="Zhang J."/>
            <person name="Zhang Y."/>
            <person name="Li R."/>
            <person name="Xu Z."/>
            <person name="Li S."/>
            <person name="Li X."/>
            <person name="Zheng H."/>
            <person name="Cong L."/>
            <person name="Lin L."/>
            <person name="Yin J."/>
            <person name="Geng J."/>
            <person name="Li G."/>
            <person name="Shi J."/>
            <person name="Liu J."/>
            <person name="Lv H."/>
            <person name="Li J."/>
            <person name="Wang J."/>
            <person name="Deng Y."/>
            <person name="Ran L."/>
            <person name="Shi X."/>
            <person name="Wang X."/>
            <person name="Wu Q."/>
            <person name="Li C."/>
            <person name="Ren X."/>
            <person name="Wang J."/>
            <person name="Wang X."/>
            <person name="Li D."/>
            <person name="Liu D."/>
            <person name="Zhang X."/>
            <person name="Ji Z."/>
            <person name="Zhao W."/>
            <person name="Sun Y."/>
            <person name="Zhang Z."/>
            <person name="Bao J."/>
            <person name="Han Y."/>
            <person name="Dong L."/>
            <person name="Ji J."/>
            <person name="Chen P."/>
            <person name="Wu S."/>
            <person name="Liu J."/>
            <person name="Xiao Y."/>
            <person name="Bu D."/>
            <person name="Tan J."/>
            <person name="Yang L."/>
            <person name="Ye C."/>
            <person name="Zhang J."/>
            <person name="Xu J."/>
            <person name="Zhou Y."/>
            <person name="Yu Y."/>
            <person name="Zhang B."/>
            <person name="Zhuang S."/>
            <person name="Wei H."/>
            <person name="Liu B."/>
            <person name="Lei M."/>
            <person name="Yu H."/>
            <person name="Li Y."/>
            <person name="Xu H."/>
            <person name="Wei S."/>
            <person name="He X."/>
            <person name="Fang L."/>
            <person name="Zhang Z."/>
            <person name="Zhang Y."/>
            <person name="Huang X."/>
            <person name="Su Z."/>
            <person name="Tong W."/>
            <person name="Li J."/>
            <person name="Tong Z."/>
            <person name="Li S."/>
            <person name="Ye J."/>
            <person name="Wang L."/>
            <person name="Fang L."/>
            <person name="Lei T."/>
            <person name="Chen C."/>
            <person name="Chen H."/>
            <person name="Xu Z."/>
            <person name="Li H."/>
            <person name="Huang H."/>
            <person name="Zhang F."/>
            <person name="Xu H."/>
            <person name="Li N."/>
            <person name="Zhao C."/>
            <person name="Li S."/>
            <person name="Dong L."/>
            <person name="Huang Y."/>
            <person name="Li L."/>
            <person name="Xi Y."/>
            <person name="Qi Q."/>
            <person name="Li W."/>
            <person name="Zhang B."/>
            <person name="Hu W."/>
            <person name="Zhang Y."/>
            <person name="Tian X."/>
            <person name="Jiao Y."/>
            <person name="Liang X."/>
            <person name="Jin J."/>
            <person name="Gao L."/>
            <person name="Zheng W."/>
            <person name="Hao B."/>
            <person name="Liu S."/>
            <person name="Wang W."/>
            <person name="Yuan L."/>
            <person name="Cao M."/>
            <person name="McDermott J."/>
            <person name="Samudrala R."/>
            <person name="Wang J."/>
            <person name="Wong G.K."/>
            <person name="Yang H."/>
        </authorList>
    </citation>
    <scope>NUCLEOTIDE SEQUENCE [LARGE SCALE GENOMIC DNA]</scope>
    <source>
        <strain evidence="3">cv. 93-11</strain>
    </source>
</reference>
<dbReference type="AlphaFoldDB" id="B8BHN6"/>
<organism evidence="2 3">
    <name type="scientific">Oryza sativa subsp. indica</name>
    <name type="common">Rice</name>
    <dbReference type="NCBI Taxonomy" id="39946"/>
    <lineage>
        <taxon>Eukaryota</taxon>
        <taxon>Viridiplantae</taxon>
        <taxon>Streptophyta</taxon>
        <taxon>Embryophyta</taxon>
        <taxon>Tracheophyta</taxon>
        <taxon>Spermatophyta</taxon>
        <taxon>Magnoliopsida</taxon>
        <taxon>Liliopsida</taxon>
        <taxon>Poales</taxon>
        <taxon>Poaceae</taxon>
        <taxon>BOP clade</taxon>
        <taxon>Oryzoideae</taxon>
        <taxon>Oryzeae</taxon>
        <taxon>Oryzinae</taxon>
        <taxon>Oryza</taxon>
        <taxon>Oryza sativa</taxon>
    </lineage>
</organism>
<feature type="region of interest" description="Disordered" evidence="1">
    <location>
        <begin position="185"/>
        <end position="207"/>
    </location>
</feature>
<evidence type="ECO:0000313" key="2">
    <source>
        <dbReference type="EMBL" id="EEC67238.1"/>
    </source>
</evidence>
<dbReference type="Proteomes" id="UP000007015">
    <property type="component" value="Chromosome 10"/>
</dbReference>
<evidence type="ECO:0000313" key="3">
    <source>
        <dbReference type="Proteomes" id="UP000007015"/>
    </source>
</evidence>
<accession>B8BHN6</accession>
<sequence>MHSSMIARILECSNFFPVVEHGSNIHIGEQVQREARAQALRKRQMGCLPMLDLVDGTLKPVGDRSEPRRVALPRLAWTSTSPPSRAPEMANHRRQWASWQTFHPVHPMEDLMPGGVRLPDPDEQPPDPIYAFLEVFEELYGDQFPPHVLLYDSGDPNGGDDMEESDDDVDGGGESLSAIVYGGGRLHPSRRPSVPPPGGEAEGGWREKGRPDAWQRFYLDRGAGRHAASEAEANRELWIAFLLDRGAAKSTSWWRSFERRFERCAAADPYYAAGDTPCAMVTSFTFCFQ</sequence>
<dbReference type="Gramene" id="BGIOSGA031625-TA">
    <property type="protein sequence ID" value="BGIOSGA031625-PA"/>
    <property type="gene ID" value="BGIOSGA031625"/>
</dbReference>
<dbReference type="HOGENOM" id="CLU_084047_0_0_1"/>
<name>B8BHN6_ORYSI</name>
<gene>
    <name evidence="2" type="ORF">OsI_34168</name>
</gene>